<keyword evidence="4" id="KW-1185">Reference proteome</keyword>
<evidence type="ECO:0000313" key="3">
    <source>
        <dbReference type="EMBL" id="MBG6288499.1"/>
    </source>
</evidence>
<dbReference type="Proteomes" id="UP000608450">
    <property type="component" value="Unassembled WGS sequence"/>
</dbReference>
<dbReference type="EMBL" id="JADTFC010000030">
    <property type="protein sequence ID" value="MBG6288499.1"/>
    <property type="molecule type" value="Genomic_DNA"/>
</dbReference>
<feature type="transmembrane region" description="Helical" evidence="1">
    <location>
        <begin position="68"/>
        <end position="87"/>
    </location>
</feature>
<keyword evidence="2" id="KW-0732">Signal</keyword>
<organism evidence="3 4">
    <name type="scientific">Pseudomonas nitroreducens</name>
    <dbReference type="NCBI Taxonomy" id="46680"/>
    <lineage>
        <taxon>Bacteria</taxon>
        <taxon>Pseudomonadati</taxon>
        <taxon>Pseudomonadota</taxon>
        <taxon>Gammaproteobacteria</taxon>
        <taxon>Pseudomonadales</taxon>
        <taxon>Pseudomonadaceae</taxon>
        <taxon>Pseudomonas</taxon>
    </lineage>
</organism>
<comment type="caution">
    <text evidence="3">The sequence shown here is derived from an EMBL/GenBank/DDBJ whole genome shotgun (WGS) entry which is preliminary data.</text>
</comment>
<name>A0ABS0KKA2_PSENT</name>
<accession>A0ABS0KKA2</accession>
<keyword evidence="1" id="KW-0472">Membrane</keyword>
<reference evidence="3 4" key="1">
    <citation type="submission" date="2020-11" db="EMBL/GenBank/DDBJ databases">
        <title>Enhanced detection system for hospital associated transmission using whole genome sequencing surveillance.</title>
        <authorList>
            <person name="Harrison L.H."/>
            <person name="Van Tyne D."/>
            <person name="Marsh J.W."/>
            <person name="Griffith M.P."/>
            <person name="Snyder D.J."/>
            <person name="Cooper V.S."/>
            <person name="Mustapha M."/>
        </authorList>
    </citation>
    <scope>NUCLEOTIDE SEQUENCE [LARGE SCALE GENOMIC DNA]</scope>
    <source>
        <strain evidence="3 4">PSA00705</strain>
    </source>
</reference>
<feature type="signal peptide" evidence="2">
    <location>
        <begin position="1"/>
        <end position="19"/>
    </location>
</feature>
<evidence type="ECO:0000256" key="1">
    <source>
        <dbReference type="SAM" id="Phobius"/>
    </source>
</evidence>
<keyword evidence="1" id="KW-0812">Transmembrane</keyword>
<evidence type="ECO:0000256" key="2">
    <source>
        <dbReference type="SAM" id="SignalP"/>
    </source>
</evidence>
<dbReference type="RefSeq" id="WP_196912791.1">
    <property type="nucleotide sequence ID" value="NZ_JADTFC010000030.1"/>
</dbReference>
<feature type="transmembrane region" description="Helical" evidence="1">
    <location>
        <begin position="29"/>
        <end position="47"/>
    </location>
</feature>
<sequence>MKKAVFAALACSYVPFVFAATKESSAYDTVFSVGLIVSLLALAYCGNRWRLWWFGVQVGDASGREFMLALKWSLISPVVAGLAYWIAGLFK</sequence>
<gene>
    <name evidence="3" type="ORF">I5I61_13690</name>
</gene>
<keyword evidence="1" id="KW-1133">Transmembrane helix</keyword>
<feature type="chain" id="PRO_5046935432" evidence="2">
    <location>
        <begin position="20"/>
        <end position="91"/>
    </location>
</feature>
<protein>
    <submittedName>
        <fullName evidence="3">Uncharacterized protein</fullName>
    </submittedName>
</protein>
<evidence type="ECO:0000313" key="4">
    <source>
        <dbReference type="Proteomes" id="UP000608450"/>
    </source>
</evidence>
<proteinExistence type="predicted"/>